<keyword evidence="6" id="KW-0443">Lipid metabolism</keyword>
<dbReference type="EMBL" id="JAOQKE010000025">
    <property type="protein sequence ID" value="MCU6726433.1"/>
    <property type="molecule type" value="Genomic_DNA"/>
</dbReference>
<dbReference type="PANTHER" id="PTHR31727:SF6">
    <property type="entry name" value="OLEOYL-ACYL CARRIER PROTEIN THIOESTERASE 1, CHLOROPLASTIC"/>
    <property type="match status" value="1"/>
</dbReference>
<evidence type="ECO:0000256" key="4">
    <source>
        <dbReference type="ARBA" id="ARBA00022832"/>
    </source>
</evidence>
<protein>
    <submittedName>
        <fullName evidence="10">Thioesterase</fullName>
    </submittedName>
</protein>
<evidence type="ECO:0000256" key="5">
    <source>
        <dbReference type="ARBA" id="ARBA00022946"/>
    </source>
</evidence>
<dbReference type="CDD" id="cd00586">
    <property type="entry name" value="4HBT"/>
    <property type="match status" value="1"/>
</dbReference>
<keyword evidence="11" id="KW-1185">Reference proteome</keyword>
<dbReference type="RefSeq" id="WP_262655689.1">
    <property type="nucleotide sequence ID" value="NZ_JAOQKE010000025.1"/>
</dbReference>
<keyword evidence="4" id="KW-0276">Fatty acid metabolism</keyword>
<proteinExistence type="inferred from homology"/>
<comment type="caution">
    <text evidence="10">The sequence shown here is derived from an EMBL/GenBank/DDBJ whole genome shotgun (WGS) entry which is preliminary data.</text>
</comment>
<dbReference type="Gene3D" id="3.10.129.10">
    <property type="entry name" value="Hotdog Thioesterase"/>
    <property type="match status" value="1"/>
</dbReference>
<evidence type="ECO:0000256" key="2">
    <source>
        <dbReference type="ARBA" id="ARBA00022516"/>
    </source>
</evidence>
<evidence type="ECO:0000256" key="6">
    <source>
        <dbReference type="ARBA" id="ARBA00023098"/>
    </source>
</evidence>
<keyword evidence="2" id="KW-0444">Lipid biosynthesis</keyword>
<keyword evidence="7" id="KW-0275">Fatty acid biosynthesis</keyword>
<evidence type="ECO:0000313" key="11">
    <source>
        <dbReference type="Proteomes" id="UP001652338"/>
    </source>
</evidence>
<name>A0ABT2SPI6_9FIRM</name>
<organism evidence="10 11">
    <name type="scientific">Muricoprocola aceti</name>
    <dbReference type="NCBI Taxonomy" id="2981772"/>
    <lineage>
        <taxon>Bacteria</taxon>
        <taxon>Bacillati</taxon>
        <taxon>Bacillota</taxon>
        <taxon>Clostridia</taxon>
        <taxon>Lachnospirales</taxon>
        <taxon>Lachnospiraceae</taxon>
        <taxon>Muricoprocola</taxon>
    </lineage>
</organism>
<sequence length="240" mass="27367">MPYQFQSRIRYSETGEEKSLTLPGLINYFQDCSTFQSEELGNGVDDMLAKGKVWVLAYWQIELVRLPVLGEEVTVQTWAHAFKGFQGERNYRMLDRGGRTLACANSLWIYVDLHTGHPVRVDQEVQEAYPMEPALEMGKTSRKIKIPEGGVAREAFKVCRHHLDTNHHVNNAQYIDMAQEYIPKDWKIARVRAEYRSQAVLGDVIYPVISAGEDYVTVDLRGAEGRSFAVVEFCKTGKTD</sequence>
<reference evidence="10 11" key="1">
    <citation type="journal article" date="2021" name="ISME Commun">
        <title>Automated analysis of genomic sequences facilitates high-throughput and comprehensive description of bacteria.</title>
        <authorList>
            <person name="Hitch T.C.A."/>
        </authorList>
    </citation>
    <scope>NUCLEOTIDE SEQUENCE [LARGE SCALE GENOMIC DNA]</scope>
    <source>
        <strain evidence="10 11">Sanger_29</strain>
    </source>
</reference>
<feature type="domain" description="Acyl-ACP thioesterase-like C-terminal" evidence="9">
    <location>
        <begin position="153"/>
        <end position="206"/>
    </location>
</feature>
<accession>A0ABT2SPI6</accession>
<keyword evidence="3" id="KW-0378">Hydrolase</keyword>
<dbReference type="Pfam" id="PF01643">
    <property type="entry name" value="Acyl-ACP_TE"/>
    <property type="match status" value="1"/>
</dbReference>
<evidence type="ECO:0000256" key="3">
    <source>
        <dbReference type="ARBA" id="ARBA00022801"/>
    </source>
</evidence>
<dbReference type="PANTHER" id="PTHR31727">
    <property type="entry name" value="OLEOYL-ACYL CARRIER PROTEIN THIOESTERASE 1, CHLOROPLASTIC"/>
    <property type="match status" value="1"/>
</dbReference>
<evidence type="ECO:0000259" key="8">
    <source>
        <dbReference type="Pfam" id="PF01643"/>
    </source>
</evidence>
<evidence type="ECO:0000259" key="9">
    <source>
        <dbReference type="Pfam" id="PF20791"/>
    </source>
</evidence>
<dbReference type="Pfam" id="PF20791">
    <property type="entry name" value="Acyl-ACP_TE_C"/>
    <property type="match status" value="1"/>
</dbReference>
<dbReference type="InterPro" id="IPR049427">
    <property type="entry name" value="Acyl-ACP_TE_C"/>
</dbReference>
<keyword evidence="5" id="KW-0809">Transit peptide</keyword>
<evidence type="ECO:0000256" key="1">
    <source>
        <dbReference type="ARBA" id="ARBA00006500"/>
    </source>
</evidence>
<dbReference type="InterPro" id="IPR029069">
    <property type="entry name" value="HotDog_dom_sf"/>
</dbReference>
<dbReference type="InterPro" id="IPR002864">
    <property type="entry name" value="Acyl-ACP_thioesterase_NHD"/>
</dbReference>
<feature type="domain" description="Acyl-ACP thioesterase N-terminal hotdog" evidence="8">
    <location>
        <begin position="6"/>
        <end position="129"/>
    </location>
</feature>
<gene>
    <name evidence="10" type="ORF">OCV47_14035</name>
</gene>
<dbReference type="SUPFAM" id="SSF54637">
    <property type="entry name" value="Thioesterase/thiol ester dehydrase-isomerase"/>
    <property type="match status" value="2"/>
</dbReference>
<evidence type="ECO:0000256" key="7">
    <source>
        <dbReference type="ARBA" id="ARBA00023160"/>
    </source>
</evidence>
<dbReference type="Proteomes" id="UP001652338">
    <property type="component" value="Unassembled WGS sequence"/>
</dbReference>
<dbReference type="InterPro" id="IPR045023">
    <property type="entry name" value="FATA/B"/>
</dbReference>
<evidence type="ECO:0000313" key="10">
    <source>
        <dbReference type="EMBL" id="MCU6726433.1"/>
    </source>
</evidence>
<comment type="similarity">
    <text evidence="1">Belongs to the acyl-ACP thioesterase family.</text>
</comment>